<dbReference type="HOGENOM" id="CLU_2184391_0_0_1"/>
<dbReference type="EMBL" id="KN838712">
    <property type="protein sequence ID" value="KIJ96734.1"/>
    <property type="molecule type" value="Genomic_DNA"/>
</dbReference>
<reference evidence="1 2" key="1">
    <citation type="submission" date="2014-04" db="EMBL/GenBank/DDBJ databases">
        <authorList>
            <consortium name="DOE Joint Genome Institute"/>
            <person name="Kuo A."/>
            <person name="Kohler A."/>
            <person name="Nagy L.G."/>
            <person name="Floudas D."/>
            <person name="Copeland A."/>
            <person name="Barry K.W."/>
            <person name="Cichocki N."/>
            <person name="Veneault-Fourrey C."/>
            <person name="LaButti K."/>
            <person name="Lindquist E.A."/>
            <person name="Lipzen A."/>
            <person name="Lundell T."/>
            <person name="Morin E."/>
            <person name="Murat C."/>
            <person name="Sun H."/>
            <person name="Tunlid A."/>
            <person name="Henrissat B."/>
            <person name="Grigoriev I.V."/>
            <person name="Hibbett D.S."/>
            <person name="Martin F."/>
            <person name="Nordberg H.P."/>
            <person name="Cantor M.N."/>
            <person name="Hua S.X."/>
        </authorList>
    </citation>
    <scope>NUCLEOTIDE SEQUENCE [LARGE SCALE GENOMIC DNA]</scope>
    <source>
        <strain evidence="1 2">LaAM-08-1</strain>
    </source>
</reference>
<gene>
    <name evidence="1" type="ORF">K443DRAFT_274316</name>
</gene>
<proteinExistence type="predicted"/>
<name>A0A0C9WKX0_9AGAR</name>
<reference evidence="2" key="2">
    <citation type="submission" date="2015-01" db="EMBL/GenBank/DDBJ databases">
        <title>Evolutionary Origins and Diversification of the Mycorrhizal Mutualists.</title>
        <authorList>
            <consortium name="DOE Joint Genome Institute"/>
            <consortium name="Mycorrhizal Genomics Consortium"/>
            <person name="Kohler A."/>
            <person name="Kuo A."/>
            <person name="Nagy L.G."/>
            <person name="Floudas D."/>
            <person name="Copeland A."/>
            <person name="Barry K.W."/>
            <person name="Cichocki N."/>
            <person name="Veneault-Fourrey C."/>
            <person name="LaButti K."/>
            <person name="Lindquist E.A."/>
            <person name="Lipzen A."/>
            <person name="Lundell T."/>
            <person name="Morin E."/>
            <person name="Murat C."/>
            <person name="Riley R."/>
            <person name="Ohm R."/>
            <person name="Sun H."/>
            <person name="Tunlid A."/>
            <person name="Henrissat B."/>
            <person name="Grigoriev I.V."/>
            <person name="Hibbett D.S."/>
            <person name="Martin F."/>
        </authorList>
    </citation>
    <scope>NUCLEOTIDE SEQUENCE [LARGE SCALE GENOMIC DNA]</scope>
    <source>
        <strain evidence="2">LaAM-08-1</strain>
    </source>
</reference>
<evidence type="ECO:0000313" key="2">
    <source>
        <dbReference type="Proteomes" id="UP000054477"/>
    </source>
</evidence>
<accession>A0A0C9WKX0</accession>
<sequence length="109" mass="11780">MPAAYILSSSFVWSLLRSHTAPQCRRNPTAAIWFDPSNPSPMTMSNACRKLASSIVCHPYAHPPSPLASGRQFTVPPPTQALPVRVVARRLARGLSIRSALQVRGVGSC</sequence>
<dbReference type="Proteomes" id="UP000054477">
    <property type="component" value="Unassembled WGS sequence"/>
</dbReference>
<organism evidence="1 2">
    <name type="scientific">Laccaria amethystina LaAM-08-1</name>
    <dbReference type="NCBI Taxonomy" id="1095629"/>
    <lineage>
        <taxon>Eukaryota</taxon>
        <taxon>Fungi</taxon>
        <taxon>Dikarya</taxon>
        <taxon>Basidiomycota</taxon>
        <taxon>Agaricomycotina</taxon>
        <taxon>Agaricomycetes</taxon>
        <taxon>Agaricomycetidae</taxon>
        <taxon>Agaricales</taxon>
        <taxon>Agaricineae</taxon>
        <taxon>Hydnangiaceae</taxon>
        <taxon>Laccaria</taxon>
    </lineage>
</organism>
<dbReference type="AlphaFoldDB" id="A0A0C9WKX0"/>
<protein>
    <submittedName>
        <fullName evidence="1">Unplaced genomic scaffold K443scaffold_177, whole genome shotgun sequence</fullName>
    </submittedName>
</protein>
<keyword evidence="2" id="KW-1185">Reference proteome</keyword>
<evidence type="ECO:0000313" key="1">
    <source>
        <dbReference type="EMBL" id="KIJ96734.1"/>
    </source>
</evidence>